<comment type="caution">
    <text evidence="1">The sequence shown here is derived from an EMBL/GenBank/DDBJ whole genome shotgun (WGS) entry which is preliminary data.</text>
</comment>
<accession>A0ABT8CMG8</accession>
<dbReference type="RefSeq" id="WP_261837405.1">
    <property type="nucleotide sequence ID" value="NZ_AP025458.1"/>
</dbReference>
<dbReference type="EMBL" id="JAUFQY010000001">
    <property type="protein sequence ID" value="MDN3701606.1"/>
    <property type="molecule type" value="Genomic_DNA"/>
</dbReference>
<dbReference type="Proteomes" id="UP001223712">
    <property type="component" value="Unassembled WGS sequence"/>
</dbReference>
<protein>
    <submittedName>
        <fullName evidence="1">Uncharacterized protein</fullName>
    </submittedName>
</protein>
<evidence type="ECO:0000313" key="2">
    <source>
        <dbReference type="Proteomes" id="UP001223712"/>
    </source>
</evidence>
<reference evidence="2" key="1">
    <citation type="journal article" date="2019" name="Int. J. Syst. Evol. Microbiol.">
        <title>The Global Catalogue of Microorganisms (GCM) 10K type strain sequencing project: providing services to taxonomists for standard genome sequencing and annotation.</title>
        <authorList>
            <consortium name="The Broad Institute Genomics Platform"/>
            <consortium name="The Broad Institute Genome Sequencing Center for Infectious Disease"/>
            <person name="Wu L."/>
            <person name="Ma J."/>
        </authorList>
    </citation>
    <scope>NUCLEOTIDE SEQUENCE [LARGE SCALE GENOMIC DNA]</scope>
    <source>
        <strain evidence="2">CECT 7226</strain>
    </source>
</reference>
<keyword evidence="2" id="KW-1185">Reference proteome</keyword>
<evidence type="ECO:0000313" key="1">
    <source>
        <dbReference type="EMBL" id="MDN3701606.1"/>
    </source>
</evidence>
<gene>
    <name evidence="1" type="ORF">QWY96_13200</name>
</gene>
<proteinExistence type="predicted"/>
<organism evidence="1 2">
    <name type="scientific">Vibrio artabrorum</name>
    <dbReference type="NCBI Taxonomy" id="446374"/>
    <lineage>
        <taxon>Bacteria</taxon>
        <taxon>Pseudomonadati</taxon>
        <taxon>Pseudomonadota</taxon>
        <taxon>Gammaproteobacteria</taxon>
        <taxon>Vibrionales</taxon>
        <taxon>Vibrionaceae</taxon>
        <taxon>Vibrio</taxon>
    </lineage>
</organism>
<name>A0ABT8CMG8_9VIBR</name>
<sequence length="71" mass="7885">MNIQNQKGVRAVLVTEWNAVDLEEYALGNIALVTQLINKCEDLHEIDAKDLGHALSASLEIINAVRLTKEQ</sequence>